<sequence length="103" mass="11995">MKEEYAARLLSIILSFDVFPNTFLQSHFFLPSFFHLFAMVPYTFVPPHFFYFNSFLTFTRHEPASVHQSLRPFSEITSQKGLAVRDHKPLMSSASSQARQAFQ</sequence>
<evidence type="ECO:0000256" key="2">
    <source>
        <dbReference type="SAM" id="Phobius"/>
    </source>
</evidence>
<feature type="compositionally biased region" description="Low complexity" evidence="1">
    <location>
        <begin position="92"/>
        <end position="103"/>
    </location>
</feature>
<dbReference type="EMBL" id="HBUE01193865">
    <property type="protein sequence ID" value="CAG6526607.1"/>
    <property type="molecule type" value="Transcribed_RNA"/>
</dbReference>
<evidence type="ECO:0000313" key="3">
    <source>
        <dbReference type="EMBL" id="CAG6526607.1"/>
    </source>
</evidence>
<organism evidence="3">
    <name type="scientific">Culex pipiens</name>
    <name type="common">House mosquito</name>
    <dbReference type="NCBI Taxonomy" id="7175"/>
    <lineage>
        <taxon>Eukaryota</taxon>
        <taxon>Metazoa</taxon>
        <taxon>Ecdysozoa</taxon>
        <taxon>Arthropoda</taxon>
        <taxon>Hexapoda</taxon>
        <taxon>Insecta</taxon>
        <taxon>Pterygota</taxon>
        <taxon>Neoptera</taxon>
        <taxon>Endopterygota</taxon>
        <taxon>Diptera</taxon>
        <taxon>Nematocera</taxon>
        <taxon>Culicoidea</taxon>
        <taxon>Culicidae</taxon>
        <taxon>Culicinae</taxon>
        <taxon>Culicini</taxon>
        <taxon>Culex</taxon>
        <taxon>Culex</taxon>
    </lineage>
</organism>
<proteinExistence type="predicted"/>
<keyword evidence="2" id="KW-0472">Membrane</keyword>
<keyword evidence="2" id="KW-1133">Transmembrane helix</keyword>
<protein>
    <submittedName>
        <fullName evidence="3">(northern house mosquito) hypothetical protein</fullName>
    </submittedName>
</protein>
<feature type="region of interest" description="Disordered" evidence="1">
    <location>
        <begin position="80"/>
        <end position="103"/>
    </location>
</feature>
<name>A0A8D8H1Z0_CULPI</name>
<accession>A0A8D8H1Z0</accession>
<reference evidence="3" key="1">
    <citation type="submission" date="2021-05" db="EMBL/GenBank/DDBJ databases">
        <authorList>
            <person name="Alioto T."/>
            <person name="Alioto T."/>
            <person name="Gomez Garrido J."/>
        </authorList>
    </citation>
    <scope>NUCLEOTIDE SEQUENCE</scope>
</reference>
<dbReference type="EMBL" id="HBUE01299829">
    <property type="protein sequence ID" value="CAG6578321.1"/>
    <property type="molecule type" value="Transcribed_RNA"/>
</dbReference>
<keyword evidence="2" id="KW-0812">Transmembrane</keyword>
<feature type="transmembrane region" description="Helical" evidence="2">
    <location>
        <begin position="28"/>
        <end position="52"/>
    </location>
</feature>
<dbReference type="AlphaFoldDB" id="A0A8D8H1Z0"/>
<evidence type="ECO:0000256" key="1">
    <source>
        <dbReference type="SAM" id="MobiDB-lite"/>
    </source>
</evidence>